<dbReference type="Pfam" id="PF25137">
    <property type="entry name" value="ADH_Fe_C"/>
    <property type="match status" value="1"/>
</dbReference>
<sequence length="380" mass="41233">MKGFTLELPTKIYFGNNNVEEALKKENKWLTGNIMIVTTGRSLIKFGYLNELKNVLDNLPNVEETIIFDNISANPKLEEIEEAVKIGMDRRVKVIIGFGGGSAIDAAKAAAVGIGTSENLERFLLEGIEPSGNTLPIIAIPTTAGSGSELSKGAIISSQIHHMKGGIRGAAVLPKAAIVNPVYTWTIPIGITMETGFDALAHAIESYTAVKANSWSHMISEKAIKTAGQNLPLLMVNLDNHEAREAMSYASMIIGINLASVGTCLPHRMQYAVGAKTDTSHAAGVSALYPAWIQRQYDVNEKKVKDIMYWLTGKKISNGEEAREEMAEFMRRIGVLKTLADLGIKKEDLPELTKQVTGNIGNDKLSSQKDIISSIYGDSL</sequence>
<dbReference type="Gene3D" id="3.40.50.1970">
    <property type="match status" value="1"/>
</dbReference>
<dbReference type="Pfam" id="PF00465">
    <property type="entry name" value="Fe-ADH"/>
    <property type="match status" value="1"/>
</dbReference>
<dbReference type="InterPro" id="IPR039697">
    <property type="entry name" value="Alcohol_dehydrogenase_Fe"/>
</dbReference>
<evidence type="ECO:0000256" key="1">
    <source>
        <dbReference type="ARBA" id="ARBA00023002"/>
    </source>
</evidence>
<dbReference type="EMBL" id="CP157940">
    <property type="protein sequence ID" value="XBS54148.1"/>
    <property type="molecule type" value="Genomic_DNA"/>
</dbReference>
<dbReference type="AlphaFoldDB" id="A0AAU7PPF0"/>
<name>A0AAU7PPF0_9FIRM</name>
<dbReference type="GO" id="GO:0046872">
    <property type="term" value="F:metal ion binding"/>
    <property type="evidence" value="ECO:0007669"/>
    <property type="project" value="InterPro"/>
</dbReference>
<organism evidence="4">
    <name type="scientific">Lacrimispora sp. BS-2</name>
    <dbReference type="NCBI Taxonomy" id="3151850"/>
    <lineage>
        <taxon>Bacteria</taxon>
        <taxon>Bacillati</taxon>
        <taxon>Bacillota</taxon>
        <taxon>Clostridia</taxon>
        <taxon>Lachnospirales</taxon>
        <taxon>Lachnospiraceae</taxon>
        <taxon>Lacrimispora</taxon>
    </lineage>
</organism>
<feature type="domain" description="Fe-containing alcohol dehydrogenase-like C-terminal" evidence="3">
    <location>
        <begin position="192"/>
        <end position="371"/>
    </location>
</feature>
<dbReference type="PANTHER" id="PTHR11496">
    <property type="entry name" value="ALCOHOL DEHYDROGENASE"/>
    <property type="match status" value="1"/>
</dbReference>
<keyword evidence="1 4" id="KW-0560">Oxidoreductase</keyword>
<dbReference type="EC" id="1.1.1.1" evidence="4"/>
<accession>A0AAU7PPF0</accession>
<dbReference type="SUPFAM" id="SSF56796">
    <property type="entry name" value="Dehydroquinate synthase-like"/>
    <property type="match status" value="1"/>
</dbReference>
<dbReference type="GO" id="GO:0004022">
    <property type="term" value="F:alcohol dehydrogenase (NAD+) activity"/>
    <property type="evidence" value="ECO:0007669"/>
    <property type="project" value="UniProtKB-EC"/>
</dbReference>
<dbReference type="Gene3D" id="1.20.1090.10">
    <property type="entry name" value="Dehydroquinate synthase-like - alpha domain"/>
    <property type="match status" value="1"/>
</dbReference>
<evidence type="ECO:0000313" key="4">
    <source>
        <dbReference type="EMBL" id="XBS54148.1"/>
    </source>
</evidence>
<evidence type="ECO:0000259" key="3">
    <source>
        <dbReference type="Pfam" id="PF25137"/>
    </source>
</evidence>
<dbReference type="FunFam" id="3.40.50.1970:FF:000003">
    <property type="entry name" value="Alcohol dehydrogenase, iron-containing"/>
    <property type="match status" value="1"/>
</dbReference>
<feature type="domain" description="Alcohol dehydrogenase iron-type/glycerol dehydrogenase GldA" evidence="2">
    <location>
        <begin position="9"/>
        <end position="181"/>
    </location>
</feature>
<dbReference type="InterPro" id="IPR001670">
    <property type="entry name" value="ADH_Fe/GldA"/>
</dbReference>
<evidence type="ECO:0000259" key="2">
    <source>
        <dbReference type="Pfam" id="PF00465"/>
    </source>
</evidence>
<gene>
    <name evidence="4" type="ORF">ABFV83_20525</name>
</gene>
<dbReference type="PANTHER" id="PTHR11496:SF103">
    <property type="entry name" value="DEHYDROGENASE, PUTATIVE-RELATED"/>
    <property type="match status" value="1"/>
</dbReference>
<reference evidence="4" key="1">
    <citation type="submission" date="2024-06" db="EMBL/GenBank/DDBJ databases">
        <title>Lacrimispora cavernae sp. nov., a novel anaerobe isolated from bat guano pile inside a cave.</title>
        <authorList>
            <person name="Miller S.L."/>
            <person name="Lu N."/>
            <person name="King J."/>
            <person name="Sankaranarayanan K."/>
            <person name="Lawson P.A."/>
        </authorList>
    </citation>
    <scope>NUCLEOTIDE SEQUENCE</scope>
    <source>
        <strain evidence="4">BS-2</strain>
    </source>
</reference>
<proteinExistence type="predicted"/>
<dbReference type="InterPro" id="IPR056798">
    <property type="entry name" value="ADH_Fe_C"/>
</dbReference>
<dbReference type="RefSeq" id="WP_349946600.1">
    <property type="nucleotide sequence ID" value="NZ_CP157940.1"/>
</dbReference>
<protein>
    <submittedName>
        <fullName evidence="4">Iron-containing alcohol dehydrogenase</fullName>
        <ecNumber evidence="4">1.1.1.1</ecNumber>
    </submittedName>
</protein>